<evidence type="ECO:0000259" key="7">
    <source>
        <dbReference type="PROSITE" id="PS51384"/>
    </source>
</evidence>
<keyword evidence="1" id="KW-0285">Flavoprotein</keyword>
<dbReference type="AlphaFoldDB" id="A0AAI9ICL2"/>
<dbReference type="EC" id="1.6.2.4" evidence="4"/>
<dbReference type="InterPro" id="IPR017938">
    <property type="entry name" value="Riboflavin_synthase-like_b-brl"/>
</dbReference>
<dbReference type="Proteomes" id="UP000006772">
    <property type="component" value="Unassembled WGS sequence"/>
</dbReference>
<evidence type="ECO:0000256" key="5">
    <source>
        <dbReference type="SAM" id="Phobius"/>
    </source>
</evidence>
<dbReference type="GO" id="GO:0005829">
    <property type="term" value="C:cytosol"/>
    <property type="evidence" value="ECO:0007669"/>
    <property type="project" value="TreeGrafter"/>
</dbReference>
<dbReference type="CDD" id="cd06200">
    <property type="entry name" value="SiR_like1"/>
    <property type="match status" value="1"/>
</dbReference>
<feature type="domain" description="FAD-binding FR-type" evidence="7">
    <location>
        <begin position="211"/>
        <end position="382"/>
    </location>
</feature>
<evidence type="ECO:0000256" key="4">
    <source>
        <dbReference type="ARBA" id="ARBA00023797"/>
    </source>
</evidence>
<feature type="domain" description="Flavodoxin-like" evidence="6">
    <location>
        <begin position="52"/>
        <end position="197"/>
    </location>
</feature>
<dbReference type="InterPro" id="IPR029039">
    <property type="entry name" value="Flavoprotein-like_sf"/>
</dbReference>
<dbReference type="GO" id="GO:0010181">
    <property type="term" value="F:FMN binding"/>
    <property type="evidence" value="ECO:0007669"/>
    <property type="project" value="InterPro"/>
</dbReference>
<dbReference type="InterPro" id="IPR017927">
    <property type="entry name" value="FAD-bd_FR_type"/>
</dbReference>
<feature type="transmembrane region" description="Helical" evidence="5">
    <location>
        <begin position="6"/>
        <end position="28"/>
    </location>
</feature>
<dbReference type="PANTHER" id="PTHR19384">
    <property type="entry name" value="NITRIC OXIDE SYNTHASE-RELATED"/>
    <property type="match status" value="1"/>
</dbReference>
<evidence type="ECO:0000313" key="8">
    <source>
        <dbReference type="EMBL" id="EOA03674.1"/>
    </source>
</evidence>
<dbReference type="PRINTS" id="PR00369">
    <property type="entry name" value="FLAVODOXIN"/>
</dbReference>
<keyword evidence="3" id="KW-0813">Transport</keyword>
<keyword evidence="3" id="KW-0249">Electron transport</keyword>
<dbReference type="SUPFAM" id="SSF52218">
    <property type="entry name" value="Flavoproteins"/>
    <property type="match status" value="1"/>
</dbReference>
<dbReference type="SUPFAM" id="SSF52343">
    <property type="entry name" value="Ferredoxin reductase-like, C-terminal NADP-linked domain"/>
    <property type="match status" value="1"/>
</dbReference>
<dbReference type="Gene3D" id="3.40.50.360">
    <property type="match status" value="1"/>
</dbReference>
<evidence type="ECO:0000256" key="2">
    <source>
        <dbReference type="ARBA" id="ARBA00022643"/>
    </source>
</evidence>
<proteinExistence type="predicted"/>
<name>A0AAI9ICL2_9BURK</name>
<keyword evidence="2" id="KW-0288">FMN</keyword>
<dbReference type="PROSITE" id="PS50902">
    <property type="entry name" value="FLAVODOXIN_LIKE"/>
    <property type="match status" value="1"/>
</dbReference>
<keyword evidence="5" id="KW-0812">Transmembrane</keyword>
<dbReference type="Pfam" id="PF00175">
    <property type="entry name" value="NAD_binding_1"/>
    <property type="match status" value="1"/>
</dbReference>
<dbReference type="PRINTS" id="PR00371">
    <property type="entry name" value="FPNCR"/>
</dbReference>
<dbReference type="PROSITE" id="PS51384">
    <property type="entry name" value="FAD_FR"/>
    <property type="match status" value="1"/>
</dbReference>
<comment type="caution">
    <text evidence="8">The sequence shown here is derived from an EMBL/GenBank/DDBJ whole genome shotgun (WGS) entry which is preliminary data.</text>
</comment>
<accession>A0AAI9ICL2</accession>
<dbReference type="SUPFAM" id="SSF63380">
    <property type="entry name" value="Riboflavin synthase domain-like"/>
    <property type="match status" value="1"/>
</dbReference>
<dbReference type="Gene3D" id="3.40.50.80">
    <property type="entry name" value="Nucleotide-binding domain of ferredoxin-NADP reductase (FNR) module"/>
    <property type="match status" value="1"/>
</dbReference>
<dbReference type="RefSeq" id="WP_006464546.1">
    <property type="nucleotide sequence ID" value="NZ_AEEC02000024.1"/>
</dbReference>
<dbReference type="InterPro" id="IPR039261">
    <property type="entry name" value="FNR_nucleotide-bd"/>
</dbReference>
<dbReference type="InterPro" id="IPR001709">
    <property type="entry name" value="Flavoprot_Pyr_Nucl_cyt_Rdtase"/>
</dbReference>
<evidence type="ECO:0000259" key="6">
    <source>
        <dbReference type="PROSITE" id="PS50902"/>
    </source>
</evidence>
<evidence type="ECO:0000256" key="3">
    <source>
        <dbReference type="ARBA" id="ARBA00022982"/>
    </source>
</evidence>
<gene>
    <name evidence="8" type="ORF">HFRIS_016517</name>
</gene>
<dbReference type="PANTHER" id="PTHR19384:SF17">
    <property type="entry name" value="NADPH--CYTOCHROME P450 REDUCTASE"/>
    <property type="match status" value="1"/>
</dbReference>
<keyword evidence="5" id="KW-1133">Transmembrane helix</keyword>
<keyword evidence="5" id="KW-0472">Membrane</keyword>
<dbReference type="GO" id="GO:0003958">
    <property type="term" value="F:NADPH-hemoprotein reductase activity"/>
    <property type="evidence" value="ECO:0007669"/>
    <property type="project" value="UniProtKB-EC"/>
</dbReference>
<dbReference type="InterPro" id="IPR001094">
    <property type="entry name" value="Flavdoxin-like"/>
</dbReference>
<organism evidence="8 9">
    <name type="scientific">Herbaspirillum frisingense GSF30</name>
    <dbReference type="NCBI Taxonomy" id="864073"/>
    <lineage>
        <taxon>Bacteria</taxon>
        <taxon>Pseudomonadati</taxon>
        <taxon>Pseudomonadota</taxon>
        <taxon>Betaproteobacteria</taxon>
        <taxon>Burkholderiales</taxon>
        <taxon>Oxalobacteraceae</taxon>
        <taxon>Herbaspirillum</taxon>
    </lineage>
</organism>
<reference evidence="8 9" key="1">
    <citation type="journal article" date="2013" name="Front. Microbiol.">
        <title>The genome of the endophytic bacterium H. frisingense GSF30(T) identifies diverse strategies in the Herbaspirillum genus to interact with plants.</title>
        <authorList>
            <person name="Straub D."/>
            <person name="Rothballer M."/>
            <person name="Hartmann A."/>
            <person name="Ludewig U."/>
        </authorList>
    </citation>
    <scope>NUCLEOTIDE SEQUENCE [LARGE SCALE GENOMIC DNA]</scope>
    <source>
        <strain evidence="8 9">GSF30</strain>
    </source>
</reference>
<evidence type="ECO:0000313" key="9">
    <source>
        <dbReference type="Proteomes" id="UP000006772"/>
    </source>
</evidence>
<dbReference type="InterPro" id="IPR008254">
    <property type="entry name" value="Flavodoxin/NO_synth"/>
</dbReference>
<dbReference type="InterPro" id="IPR001433">
    <property type="entry name" value="OxRdtase_FAD/NAD-bd"/>
</dbReference>
<dbReference type="EMBL" id="AEEC02000024">
    <property type="protein sequence ID" value="EOA03674.1"/>
    <property type="molecule type" value="Genomic_DNA"/>
</dbReference>
<evidence type="ECO:0000256" key="1">
    <source>
        <dbReference type="ARBA" id="ARBA00022630"/>
    </source>
</evidence>
<sequence>MALQTRYLLAALVALTYLVFCVMTALTYRRAQRRQQAQWAGADAGNSDAATVLLAFASQTGTAERLALQSAQSLRAGGMAVRVLPLDQLQEDDLLHEDDLLRKRLILFVVSTTGEGDAPDMAATLAQRMAQPSPGAPLPQLQFGVLALGDRSYQQYCAFGYALHAWLGRRHAQPLFDVIDVDNGDDGALRHWQHQLGVLSGHSDEADWSAPAYGRWRLAQRRLLNPGSAGGAVYHLQLTPLDLPAPSWQAGDIAEIGPRNSDQAVQSFIQALGLQNETTTLAPVLASRLLPHEAAALQALRGLSGADLLARLKPLPHRAYSIASLPADGGLELMVRLMHQPDGRAGIGSGWLGLHAAPGQEIDLRVRVNTAFHGPQDDRPLILIGNGTGLAGLRAHLRQRIAAGQHRNWLVFGERSHRHDFFHGDELQGWLAEGHLQRLDLAFSRDQAQRVYVQDKLREAAAELQQWVEQGASLYVCGSLQGMAAGVTLALQEILGEAALQALAEQGRYRRDVY</sequence>
<protein>
    <recommendedName>
        <fullName evidence="4">NADPH--hemoprotein reductase</fullName>
        <ecNumber evidence="4">1.6.2.4</ecNumber>
    </recommendedName>
</protein>
<dbReference type="GO" id="GO:0050660">
    <property type="term" value="F:flavin adenine dinucleotide binding"/>
    <property type="evidence" value="ECO:0007669"/>
    <property type="project" value="TreeGrafter"/>
</dbReference>
<dbReference type="Pfam" id="PF00258">
    <property type="entry name" value="Flavodoxin_1"/>
    <property type="match status" value="1"/>
</dbReference>